<keyword evidence="1" id="KW-1133">Transmembrane helix</keyword>
<sequence>MVSDYVEVIGSSLDQLVFNVTCRKCTFSSSNSVEPQAGNLTVTGYAFQLVSVEEAYPPNWDKAITVMVDIVDPANTTFPVGNLSNSTTFHARVQTCNQAGCSDWLDVHPDPKTTDFGVTLTAMPILMLTIGIILLF</sequence>
<protein>
    <recommendedName>
        <fullName evidence="4">Fibronectin type-III domain-containing protein</fullName>
    </recommendedName>
</protein>
<reference evidence="2 3" key="1">
    <citation type="journal article" date="2019" name="Commun. Biol.">
        <title>The bagworm genome reveals a unique fibroin gene that provides high tensile strength.</title>
        <authorList>
            <person name="Kono N."/>
            <person name="Nakamura H."/>
            <person name="Ohtoshi R."/>
            <person name="Tomita M."/>
            <person name="Numata K."/>
            <person name="Arakawa K."/>
        </authorList>
    </citation>
    <scope>NUCLEOTIDE SEQUENCE [LARGE SCALE GENOMIC DNA]</scope>
</reference>
<dbReference type="Gene3D" id="2.60.40.10">
    <property type="entry name" value="Immunoglobulins"/>
    <property type="match status" value="1"/>
</dbReference>
<evidence type="ECO:0000313" key="2">
    <source>
        <dbReference type="EMBL" id="GBP26405.1"/>
    </source>
</evidence>
<dbReference type="Proteomes" id="UP000299102">
    <property type="component" value="Unassembled WGS sequence"/>
</dbReference>
<dbReference type="OrthoDB" id="9355041at2759"/>
<dbReference type="InterPro" id="IPR003961">
    <property type="entry name" value="FN3_dom"/>
</dbReference>
<evidence type="ECO:0000313" key="3">
    <source>
        <dbReference type="Proteomes" id="UP000299102"/>
    </source>
</evidence>
<dbReference type="EMBL" id="BGZK01000180">
    <property type="protein sequence ID" value="GBP26405.1"/>
    <property type="molecule type" value="Genomic_DNA"/>
</dbReference>
<dbReference type="AlphaFoldDB" id="A0A4C1UJ08"/>
<dbReference type="InterPro" id="IPR036116">
    <property type="entry name" value="FN3_sf"/>
</dbReference>
<dbReference type="InterPro" id="IPR013783">
    <property type="entry name" value="Ig-like_fold"/>
</dbReference>
<organism evidence="2 3">
    <name type="scientific">Eumeta variegata</name>
    <name type="common">Bagworm moth</name>
    <name type="synonym">Eumeta japonica</name>
    <dbReference type="NCBI Taxonomy" id="151549"/>
    <lineage>
        <taxon>Eukaryota</taxon>
        <taxon>Metazoa</taxon>
        <taxon>Ecdysozoa</taxon>
        <taxon>Arthropoda</taxon>
        <taxon>Hexapoda</taxon>
        <taxon>Insecta</taxon>
        <taxon>Pterygota</taxon>
        <taxon>Neoptera</taxon>
        <taxon>Endopterygota</taxon>
        <taxon>Lepidoptera</taxon>
        <taxon>Glossata</taxon>
        <taxon>Ditrysia</taxon>
        <taxon>Tineoidea</taxon>
        <taxon>Psychidae</taxon>
        <taxon>Oiketicinae</taxon>
        <taxon>Eumeta</taxon>
    </lineage>
</organism>
<name>A0A4C1UJ08_EUMVA</name>
<feature type="transmembrane region" description="Helical" evidence="1">
    <location>
        <begin position="116"/>
        <end position="135"/>
    </location>
</feature>
<keyword evidence="1" id="KW-0472">Membrane</keyword>
<accession>A0A4C1UJ08</accession>
<comment type="caution">
    <text evidence="2">The sequence shown here is derived from an EMBL/GenBank/DDBJ whole genome shotgun (WGS) entry which is preliminary data.</text>
</comment>
<gene>
    <name evidence="2" type="ORF">EVAR_75537_1</name>
</gene>
<proteinExistence type="predicted"/>
<dbReference type="CDD" id="cd00063">
    <property type="entry name" value="FN3"/>
    <property type="match status" value="1"/>
</dbReference>
<evidence type="ECO:0008006" key="4">
    <source>
        <dbReference type="Google" id="ProtNLM"/>
    </source>
</evidence>
<keyword evidence="3" id="KW-1185">Reference proteome</keyword>
<dbReference type="SUPFAM" id="SSF49265">
    <property type="entry name" value="Fibronectin type III"/>
    <property type="match status" value="1"/>
</dbReference>
<evidence type="ECO:0000256" key="1">
    <source>
        <dbReference type="SAM" id="Phobius"/>
    </source>
</evidence>
<keyword evidence="1" id="KW-0812">Transmembrane</keyword>